<dbReference type="SUPFAM" id="SSF56281">
    <property type="entry name" value="Metallo-hydrolase/oxidoreductase"/>
    <property type="match status" value="1"/>
</dbReference>
<organism evidence="4 5">
    <name type="scientific">Breoghania corrubedonensis</name>
    <dbReference type="NCBI Taxonomy" id="665038"/>
    <lineage>
        <taxon>Bacteria</taxon>
        <taxon>Pseudomonadati</taxon>
        <taxon>Pseudomonadota</taxon>
        <taxon>Alphaproteobacteria</taxon>
        <taxon>Hyphomicrobiales</taxon>
        <taxon>Stappiaceae</taxon>
        <taxon>Breoghania</taxon>
    </lineage>
</organism>
<evidence type="ECO:0000256" key="1">
    <source>
        <dbReference type="ARBA" id="ARBA00022801"/>
    </source>
</evidence>
<evidence type="ECO:0000313" key="4">
    <source>
        <dbReference type="EMBL" id="PTW62466.1"/>
    </source>
</evidence>
<dbReference type="PROSITE" id="PS51257">
    <property type="entry name" value="PROKAR_LIPOPROTEIN"/>
    <property type="match status" value="1"/>
</dbReference>
<feature type="domain" description="Metallo-beta-lactamase" evidence="2">
    <location>
        <begin position="15"/>
        <end position="247"/>
    </location>
</feature>
<dbReference type="AlphaFoldDB" id="A0A2T5VFH1"/>
<keyword evidence="5" id="KW-1185">Reference proteome</keyword>
<feature type="domain" description="Beta-Casp" evidence="3">
    <location>
        <begin position="259"/>
        <end position="379"/>
    </location>
</feature>
<sequence length="529" mass="59276">MSFTMRFCGAAGTVTGSCYWLTTPTASFLVDCGMFQGNKTLQALNYEPFPFEAAQIDFVLQTHAHIDHSGMLPKLYASGFRGPVHMTSGTRDLLSFMLADSAFIQEMETEQLNRRNARRGRPEVTPAYTRSDAAECLRLFRAVDYERWVEAAPGIRFRLWNAGHILGSASIELEISQDGQDKPLRLLFSGDIGPDHKLFHPDPEASSDFDYVICESTYGGRARTRRNEEERREILAHEVRTALQAGGNLLIPSFAVERTQELLADLTLLEQSGAIDHAPVFLDSPLAIRATEVFERHAHELEHLSRQPHLIDNPNIRFTETVDESKAINRIRGGAIILAASGMCDAGRIRHHLRQHLWRPDSTVLLVGYQAPGTLGSLLSNGASEVTIQGDPIKVRARIREIDVYSGHADHGELVDWIGDRMPIRRLILTHGDPEASAALRDAVVATGFPVDHVTQPQIDDVIDLETGALEPGDRKKIRRVEPDAIIRPDWHNDAAQLLLDIREEIDRAADDRARKVVIRRLRRVLEER</sequence>
<dbReference type="EMBL" id="QAYG01000001">
    <property type="protein sequence ID" value="PTW62466.1"/>
    <property type="molecule type" value="Genomic_DNA"/>
</dbReference>
<comment type="caution">
    <text evidence="4">The sequence shown here is derived from an EMBL/GenBank/DDBJ whole genome shotgun (WGS) entry which is preliminary data.</text>
</comment>
<dbReference type="Proteomes" id="UP000244081">
    <property type="component" value="Unassembled WGS sequence"/>
</dbReference>
<dbReference type="PANTHER" id="PTHR11203:SF37">
    <property type="entry name" value="INTEGRATOR COMPLEX SUBUNIT 11"/>
    <property type="match status" value="1"/>
</dbReference>
<evidence type="ECO:0000313" key="5">
    <source>
        <dbReference type="Proteomes" id="UP000244081"/>
    </source>
</evidence>
<dbReference type="InterPro" id="IPR011108">
    <property type="entry name" value="RMMBL"/>
</dbReference>
<evidence type="ECO:0000259" key="2">
    <source>
        <dbReference type="SMART" id="SM00849"/>
    </source>
</evidence>
<dbReference type="GO" id="GO:0016787">
    <property type="term" value="F:hydrolase activity"/>
    <property type="evidence" value="ECO:0007669"/>
    <property type="project" value="UniProtKB-KW"/>
</dbReference>
<accession>A0A2T5VFH1</accession>
<dbReference type="InterPro" id="IPR050698">
    <property type="entry name" value="MBL"/>
</dbReference>
<dbReference type="CDD" id="cd16295">
    <property type="entry name" value="TTHA0252-CPSF-like_MBL-fold"/>
    <property type="match status" value="1"/>
</dbReference>
<protein>
    <submittedName>
        <fullName evidence="4">Metallo-beta-lactamase family protein</fullName>
    </submittedName>
</protein>
<dbReference type="OrthoDB" id="9803916at2"/>
<dbReference type="Pfam" id="PF10996">
    <property type="entry name" value="Beta-Casp"/>
    <property type="match status" value="1"/>
</dbReference>
<dbReference type="Pfam" id="PF07521">
    <property type="entry name" value="RMMBL"/>
    <property type="match status" value="1"/>
</dbReference>
<keyword evidence="1" id="KW-0378">Hydrolase</keyword>
<dbReference type="Gene3D" id="3.60.15.10">
    <property type="entry name" value="Ribonuclease Z/Hydroxyacylglutathione hydrolase-like"/>
    <property type="match status" value="1"/>
</dbReference>
<dbReference type="SMART" id="SM01027">
    <property type="entry name" value="Beta-Casp"/>
    <property type="match status" value="1"/>
</dbReference>
<dbReference type="Gene3D" id="3.40.50.10890">
    <property type="match status" value="1"/>
</dbReference>
<name>A0A2T5VFH1_9HYPH</name>
<reference evidence="4 5" key="1">
    <citation type="submission" date="2018-04" db="EMBL/GenBank/DDBJ databases">
        <title>Genomic Encyclopedia of Archaeal and Bacterial Type Strains, Phase II (KMG-II): from individual species to whole genera.</title>
        <authorList>
            <person name="Goeker M."/>
        </authorList>
    </citation>
    <scope>NUCLEOTIDE SEQUENCE [LARGE SCALE GENOMIC DNA]</scope>
    <source>
        <strain evidence="4 5">DSM 23382</strain>
    </source>
</reference>
<dbReference type="InterPro" id="IPR001279">
    <property type="entry name" value="Metallo-B-lactamas"/>
</dbReference>
<dbReference type="SMART" id="SM00849">
    <property type="entry name" value="Lactamase_B"/>
    <property type="match status" value="1"/>
</dbReference>
<gene>
    <name evidence="4" type="ORF">C8N35_101509</name>
</gene>
<dbReference type="PANTHER" id="PTHR11203">
    <property type="entry name" value="CLEAVAGE AND POLYADENYLATION SPECIFICITY FACTOR FAMILY MEMBER"/>
    <property type="match status" value="1"/>
</dbReference>
<dbReference type="RefSeq" id="WP_107988033.1">
    <property type="nucleotide sequence ID" value="NZ_QAYG01000001.1"/>
</dbReference>
<dbReference type="Pfam" id="PF00753">
    <property type="entry name" value="Lactamase_B"/>
    <property type="match status" value="1"/>
</dbReference>
<evidence type="ECO:0000259" key="3">
    <source>
        <dbReference type="SMART" id="SM01027"/>
    </source>
</evidence>
<proteinExistence type="predicted"/>
<dbReference type="GO" id="GO:0004521">
    <property type="term" value="F:RNA endonuclease activity"/>
    <property type="evidence" value="ECO:0007669"/>
    <property type="project" value="TreeGrafter"/>
</dbReference>
<dbReference type="InterPro" id="IPR036866">
    <property type="entry name" value="RibonucZ/Hydroxyglut_hydro"/>
</dbReference>
<dbReference type="InterPro" id="IPR022712">
    <property type="entry name" value="Beta_Casp"/>
</dbReference>